<keyword evidence="2" id="KW-1185">Reference proteome</keyword>
<accession>A0ABT6DGD4</accession>
<dbReference type="Proteomes" id="UP001152321">
    <property type="component" value="Unassembled WGS sequence"/>
</dbReference>
<evidence type="ECO:0000313" key="2">
    <source>
        <dbReference type="Proteomes" id="UP001152321"/>
    </source>
</evidence>
<evidence type="ECO:0000313" key="1">
    <source>
        <dbReference type="EMBL" id="MDG0815902.1"/>
    </source>
</evidence>
<comment type="caution">
    <text evidence="1">The sequence shown here is derived from an EMBL/GenBank/DDBJ whole genome shotgun (WGS) entry which is preliminary data.</text>
</comment>
<reference evidence="1" key="1">
    <citation type="submission" date="2022-08" db="EMBL/GenBank/DDBJ databases">
        <title>Novel Bdellovibrio Species Isolated from Svalbard: Designation Bdellovibrio svalbardensis.</title>
        <authorList>
            <person name="Mitchell R.J."/>
            <person name="Choi S.Y."/>
        </authorList>
    </citation>
    <scope>NUCLEOTIDE SEQUENCE</scope>
    <source>
        <strain evidence="1">PAP01</strain>
    </source>
</reference>
<gene>
    <name evidence="1" type="ORF">NWE73_05985</name>
</gene>
<proteinExistence type="predicted"/>
<dbReference type="RefSeq" id="WP_277577381.1">
    <property type="nucleotide sequence ID" value="NZ_JANRMI010000002.1"/>
</dbReference>
<organism evidence="1 2">
    <name type="scientific">Bdellovibrio svalbardensis</name>
    <dbReference type="NCBI Taxonomy" id="2972972"/>
    <lineage>
        <taxon>Bacteria</taxon>
        <taxon>Pseudomonadati</taxon>
        <taxon>Bdellovibrionota</taxon>
        <taxon>Bdellovibrionia</taxon>
        <taxon>Bdellovibrionales</taxon>
        <taxon>Pseudobdellovibrionaceae</taxon>
        <taxon>Bdellovibrio</taxon>
    </lineage>
</organism>
<protein>
    <submittedName>
        <fullName evidence="1">KH domain-containing protein</fullName>
    </submittedName>
</protein>
<name>A0ABT6DGD4_9BACT</name>
<dbReference type="EMBL" id="JANRMI010000002">
    <property type="protein sequence ID" value="MDG0815902.1"/>
    <property type="molecule type" value="Genomic_DNA"/>
</dbReference>
<sequence>MGEPKDLLVIKKARSVTQEGHPAEPKHESEKIVGELLALLVNELLAGVGTAKVSYQSLGEVTEYKITAPVDERGRIVGQEGRTIRALRTVIFATARVRGFKASLCEV</sequence>
<dbReference type="Pfam" id="PF13083">
    <property type="entry name" value="KH_KhpA-B"/>
    <property type="match status" value="1"/>
</dbReference>